<keyword evidence="1" id="KW-0812">Transmembrane</keyword>
<protein>
    <submittedName>
        <fullName evidence="2">Uncharacterized protein</fullName>
    </submittedName>
</protein>
<feature type="non-terminal residue" evidence="2">
    <location>
        <position position="1"/>
    </location>
</feature>
<reference evidence="2" key="1">
    <citation type="journal article" date="2014" name="Front. Microbiol.">
        <title>High frequency of phylogenetically diverse reductive dehalogenase-homologous genes in deep subseafloor sedimentary metagenomes.</title>
        <authorList>
            <person name="Kawai M."/>
            <person name="Futagami T."/>
            <person name="Toyoda A."/>
            <person name="Takaki Y."/>
            <person name="Nishi S."/>
            <person name="Hori S."/>
            <person name="Arai W."/>
            <person name="Tsubouchi T."/>
            <person name="Morono Y."/>
            <person name="Uchiyama I."/>
            <person name="Ito T."/>
            <person name="Fujiyama A."/>
            <person name="Inagaki F."/>
            <person name="Takami H."/>
        </authorList>
    </citation>
    <scope>NUCLEOTIDE SEQUENCE</scope>
    <source>
        <strain evidence="2">Expedition CK06-06</strain>
    </source>
</reference>
<name>X1UDI1_9ZZZZ</name>
<evidence type="ECO:0000313" key="2">
    <source>
        <dbReference type="EMBL" id="GAI97940.1"/>
    </source>
</evidence>
<sequence length="66" mass="7630">VYTTPLVLYCIFRFSALIQKGRYSGPVQLILHDWPFQIGFVLWVLACIGIIYANKFGNIFGNIWAY</sequence>
<gene>
    <name evidence="2" type="ORF">S12H4_41035</name>
</gene>
<proteinExistence type="predicted"/>
<organism evidence="2">
    <name type="scientific">marine sediment metagenome</name>
    <dbReference type="NCBI Taxonomy" id="412755"/>
    <lineage>
        <taxon>unclassified sequences</taxon>
        <taxon>metagenomes</taxon>
        <taxon>ecological metagenomes</taxon>
    </lineage>
</organism>
<accession>X1UDI1</accession>
<dbReference type="AlphaFoldDB" id="X1UDI1"/>
<comment type="caution">
    <text evidence="2">The sequence shown here is derived from an EMBL/GenBank/DDBJ whole genome shotgun (WGS) entry which is preliminary data.</text>
</comment>
<feature type="transmembrane region" description="Helical" evidence="1">
    <location>
        <begin position="34"/>
        <end position="53"/>
    </location>
</feature>
<evidence type="ECO:0000256" key="1">
    <source>
        <dbReference type="SAM" id="Phobius"/>
    </source>
</evidence>
<keyword evidence="1" id="KW-0472">Membrane</keyword>
<keyword evidence="1" id="KW-1133">Transmembrane helix</keyword>
<dbReference type="EMBL" id="BARW01024965">
    <property type="protein sequence ID" value="GAI97940.1"/>
    <property type="molecule type" value="Genomic_DNA"/>
</dbReference>